<keyword evidence="1" id="KW-1133">Transmembrane helix</keyword>
<name>A0A6N8DJP0_RHOAC</name>
<dbReference type="OrthoDB" id="7273660at2"/>
<dbReference type="Proteomes" id="UP000439113">
    <property type="component" value="Unassembled WGS sequence"/>
</dbReference>
<accession>A0A6N8DJP0</accession>
<dbReference type="AlphaFoldDB" id="A0A6N8DJP0"/>
<dbReference type="RefSeq" id="WP_155445455.1">
    <property type="nucleotide sequence ID" value="NZ_JAOQNR010000005.1"/>
</dbReference>
<sequence length="184" mass="20915">MRELKKFLWLALAGLFLFEAWLWDVLGAALASLVAVLPIKEARASFEGFVKNLSPWGSLPIFVLPILPLLPLKLAALFFIAHHQLVLGLSCFLAAKLVGFAAGAYLFDLCRPKLLQISGFEKLYTTLIRWRAIAHDMIEPYRAELRRRTEFLRVRLRALRGARGSSMVARLRARSKRWIAERNG</sequence>
<reference evidence="2 3" key="1">
    <citation type="submission" date="2019-11" db="EMBL/GenBank/DDBJ databases">
        <title>Whole-genome sequence of a Rhodoblastus acidophilus DSM 142.</title>
        <authorList>
            <person name="Kyndt J.A."/>
            <person name="Meyer T.E."/>
        </authorList>
    </citation>
    <scope>NUCLEOTIDE SEQUENCE [LARGE SCALE GENOMIC DNA]</scope>
    <source>
        <strain evidence="2 3">DSM 142</strain>
    </source>
</reference>
<organism evidence="2 3">
    <name type="scientific">Rhodoblastus acidophilus</name>
    <name type="common">Rhodopseudomonas acidophila</name>
    <dbReference type="NCBI Taxonomy" id="1074"/>
    <lineage>
        <taxon>Bacteria</taxon>
        <taxon>Pseudomonadati</taxon>
        <taxon>Pseudomonadota</taxon>
        <taxon>Alphaproteobacteria</taxon>
        <taxon>Hyphomicrobiales</taxon>
        <taxon>Rhodoblastaceae</taxon>
        <taxon>Rhodoblastus</taxon>
    </lineage>
</organism>
<dbReference type="EMBL" id="WNKS01000004">
    <property type="protein sequence ID" value="MTV30780.1"/>
    <property type="molecule type" value="Genomic_DNA"/>
</dbReference>
<keyword evidence="1" id="KW-0472">Membrane</keyword>
<evidence type="ECO:0000313" key="2">
    <source>
        <dbReference type="EMBL" id="MTV30780.1"/>
    </source>
</evidence>
<protein>
    <submittedName>
        <fullName evidence="2">Uncharacterized protein</fullName>
    </submittedName>
</protein>
<keyword evidence="1" id="KW-0812">Transmembrane</keyword>
<feature type="transmembrane region" description="Helical" evidence="1">
    <location>
        <begin position="60"/>
        <end position="80"/>
    </location>
</feature>
<gene>
    <name evidence="2" type="ORF">GJ654_07210</name>
</gene>
<proteinExistence type="predicted"/>
<feature type="transmembrane region" description="Helical" evidence="1">
    <location>
        <begin position="87"/>
        <end position="107"/>
    </location>
</feature>
<evidence type="ECO:0000256" key="1">
    <source>
        <dbReference type="SAM" id="Phobius"/>
    </source>
</evidence>
<evidence type="ECO:0000313" key="3">
    <source>
        <dbReference type="Proteomes" id="UP000439113"/>
    </source>
</evidence>
<comment type="caution">
    <text evidence="2">The sequence shown here is derived from an EMBL/GenBank/DDBJ whole genome shotgun (WGS) entry which is preliminary data.</text>
</comment>